<dbReference type="Proteomes" id="UP000230233">
    <property type="component" value="Chromosome X"/>
</dbReference>
<dbReference type="AlphaFoldDB" id="A0A2G5SR76"/>
<keyword evidence="2" id="KW-1185">Reference proteome</keyword>
<evidence type="ECO:0000313" key="1">
    <source>
        <dbReference type="EMBL" id="PIC17478.1"/>
    </source>
</evidence>
<sequence length="275" mass="32407">MGETLWMATAYRNDRFRSGRNSELKIRRQKNQRIRPTVKPRTEPRNPTMELIAEMLAAKKMEVKNRTVSWKESTDWETDFVNSTETSWNGTETLNSTKTAMEMTTRRPTLDFEKISKLLQILPRVDPPVINKTNAVFVSQTHLLMSSTWFIEFGEDDHEWHWKHNKTQLDYSICRENETASYRTSPPSVFNHVMDFHRDWRNVEEIIFLRFCQYRDDSRGVLALIVVNRSSSPVPVLCLPKTIDKDQFLRMDYFEETSAVIVTETGDVRNLTIYQ</sequence>
<accession>A0A2G5SR76</accession>
<reference evidence="2" key="1">
    <citation type="submission" date="2017-10" db="EMBL/GenBank/DDBJ databases">
        <title>Rapid genome shrinkage in a self-fertile nematode reveals novel sperm competition proteins.</title>
        <authorList>
            <person name="Yin D."/>
            <person name="Schwarz E.M."/>
            <person name="Thomas C.G."/>
            <person name="Felde R.L."/>
            <person name="Korf I.F."/>
            <person name="Cutter A.D."/>
            <person name="Schartner C.M."/>
            <person name="Ralston E.J."/>
            <person name="Meyer B.J."/>
            <person name="Haag E.S."/>
        </authorList>
    </citation>
    <scope>NUCLEOTIDE SEQUENCE [LARGE SCALE GENOMIC DNA]</scope>
    <source>
        <strain evidence="2">JU1422</strain>
    </source>
</reference>
<proteinExistence type="predicted"/>
<gene>
    <name evidence="1" type="primary">Cnig_chr_X.g23706</name>
    <name evidence="1" type="ORF">B9Z55_023706</name>
</gene>
<protein>
    <submittedName>
        <fullName evidence="1">Uncharacterized protein</fullName>
    </submittedName>
</protein>
<evidence type="ECO:0000313" key="2">
    <source>
        <dbReference type="Proteomes" id="UP000230233"/>
    </source>
</evidence>
<comment type="caution">
    <text evidence="1">The sequence shown here is derived from an EMBL/GenBank/DDBJ whole genome shotgun (WGS) entry which is preliminary data.</text>
</comment>
<name>A0A2G5SR76_9PELO</name>
<organism evidence="1 2">
    <name type="scientific">Caenorhabditis nigoni</name>
    <dbReference type="NCBI Taxonomy" id="1611254"/>
    <lineage>
        <taxon>Eukaryota</taxon>
        <taxon>Metazoa</taxon>
        <taxon>Ecdysozoa</taxon>
        <taxon>Nematoda</taxon>
        <taxon>Chromadorea</taxon>
        <taxon>Rhabditida</taxon>
        <taxon>Rhabditina</taxon>
        <taxon>Rhabditomorpha</taxon>
        <taxon>Rhabditoidea</taxon>
        <taxon>Rhabditidae</taxon>
        <taxon>Peloderinae</taxon>
        <taxon>Caenorhabditis</taxon>
    </lineage>
</organism>
<dbReference type="EMBL" id="PDUG01000006">
    <property type="protein sequence ID" value="PIC17478.1"/>
    <property type="molecule type" value="Genomic_DNA"/>
</dbReference>
<dbReference type="OrthoDB" id="10423263at2759"/>